<feature type="compositionally biased region" description="Polar residues" evidence="4">
    <location>
        <begin position="558"/>
        <end position="568"/>
    </location>
</feature>
<protein>
    <recommendedName>
        <fullName evidence="5">AIG1-type G domain-containing protein</fullName>
    </recommendedName>
</protein>
<keyword evidence="2" id="KW-0547">Nucleotide-binding</keyword>
<evidence type="ECO:0000256" key="3">
    <source>
        <dbReference type="SAM" id="Coils"/>
    </source>
</evidence>
<evidence type="ECO:0000313" key="6">
    <source>
        <dbReference type="EMBL" id="KAK4030183.1"/>
    </source>
</evidence>
<dbReference type="InterPro" id="IPR027417">
    <property type="entry name" value="P-loop_NTPase"/>
</dbReference>
<feature type="domain" description="AIG1-type G" evidence="5">
    <location>
        <begin position="758"/>
        <end position="913"/>
    </location>
</feature>
<evidence type="ECO:0000256" key="4">
    <source>
        <dbReference type="SAM" id="MobiDB-lite"/>
    </source>
</evidence>
<keyword evidence="3" id="KW-0175">Coiled coil</keyword>
<dbReference type="EMBL" id="JAOYFB010000039">
    <property type="protein sequence ID" value="KAK4030183.1"/>
    <property type="molecule type" value="Genomic_DNA"/>
</dbReference>
<dbReference type="InterPro" id="IPR052090">
    <property type="entry name" value="Cytolytic_pore-forming_toxin"/>
</dbReference>
<evidence type="ECO:0000256" key="1">
    <source>
        <dbReference type="ARBA" id="ARBA00008535"/>
    </source>
</evidence>
<feature type="compositionally biased region" description="Polar residues" evidence="4">
    <location>
        <begin position="1217"/>
        <end position="1238"/>
    </location>
</feature>
<dbReference type="InterPro" id="IPR006703">
    <property type="entry name" value="G_AIG1"/>
</dbReference>
<feature type="compositionally biased region" description="Basic and acidic residues" evidence="4">
    <location>
        <begin position="1253"/>
        <end position="1270"/>
    </location>
</feature>
<dbReference type="Proteomes" id="UP001234178">
    <property type="component" value="Unassembled WGS sequence"/>
</dbReference>
<sequence>MADSIQLSALGRDARVGDFYNYFTDAILPSGIEVPNECKSISNAERKMTLSFFYQQPYKFKRHILGLNSHLFQNIKNGLPDSHQPWFANYLNKKPNKDDDEKEAQVTAIFRVVRRIESLERNFMDSRMYEYQLRSGDRATHLVGEVAYGAEVICSMRRRLNLEQETKESAEQSIYLAAKEYFNQIIDGKSPSMDLPEKLDKVICTVLNSLKTGESEMYLVEFSRYLQKICSSDKDDNSPKWKPVNLLLFSIPAQVEARIWSEQNSDFAFEKEAHQDMCYRIQETIRSIFNHSSLKRFPLLKKVIFDFQSLLPSFNKRIDESHLAFTKLYISHALKEMKPISILMNGIIDWLAKRAKEIETFSSLTKGTQLVALDLAEIKNLMATQDKKSVRVFILKLRYEEDPIINCIQKEIGHQTTFAKLPVLPIFFEGKKEFPSVRSALKVFAKESQQMDRSLQEDTIDYIGLVPVSDTFEDGTILKSDSSGKLQHRDRSSSKPAYSYSTVTQDPKQSQQTQTGNAGFTQPAERLDQRNPSADEGTPMDCDDLPALPSDSKITKGGDTSNMTQFFNTGKRGPPFEQENPSIDDMKTKAESDRESLHLQKFDQLKLDGVEPSEPTTSVADKIKNSARSNSGFRYSRKDNTTFLALPVQSDALSQYQEEPNAVTDHLCEEDIKESELGSGRNSGLMARGNAASGERRRIAERLIDERTDCSKRIKTGTPDIYLLNAMEKTNSDNIKWFEICQPGGNSRSHGDKTHKIIILMGATGSGKSTLINGMINYILGVQWNDPFRFKCVREDENAARNQAHSQTSSVTAYTLHHQEGMTIPYSITIIDTPGYGDTRGVKRDKEITAAIHKFLTQQEIPIDEIHAACFVAASGDSRLTATQRYIIDSVLSIFGKDMKDNLRLLVTFADNADPPVVGACLSANFPTTSASDGIAYSKFNSSVLYCSNAEQGDDEFSFDQLFWDMGHENFKKFFYMLERMKGRDLTSTREVIHSRRQLEQSLKDIEQEMEVCLTNIENIEIFQRKMKTCGHNMEATKNFTVEQTVLRRRKLNCEKGFFAYNCKKCRKTCERRVTKKSSLHKEKRPCENKACKCPPSDHSVEEREWGLICEKVSMTLQDMKAQYESNCKGMMTAEKLLNLCTEDLHVARAKVLSLLEQVAENVRLLESTALRSNVLSPSDYLSLMRSRVQEEQAPGYMTRLETLDDIQRMLASGTSQPIRSTAAMPNQEFTLQSSNTERVSDSGITPYHGQAYHKEQTKQSTRSHDKESKPGFFKKYLQFP</sequence>
<organism evidence="6 7">
    <name type="scientific">Daphnia magna</name>
    <dbReference type="NCBI Taxonomy" id="35525"/>
    <lineage>
        <taxon>Eukaryota</taxon>
        <taxon>Metazoa</taxon>
        <taxon>Ecdysozoa</taxon>
        <taxon>Arthropoda</taxon>
        <taxon>Crustacea</taxon>
        <taxon>Branchiopoda</taxon>
        <taxon>Diplostraca</taxon>
        <taxon>Cladocera</taxon>
        <taxon>Anomopoda</taxon>
        <taxon>Daphniidae</taxon>
        <taxon>Daphnia</taxon>
    </lineage>
</organism>
<feature type="compositionally biased region" description="Polar residues" evidence="4">
    <location>
        <begin position="494"/>
        <end position="520"/>
    </location>
</feature>
<dbReference type="Gene3D" id="3.40.50.300">
    <property type="entry name" value="P-loop containing nucleotide triphosphate hydrolases"/>
    <property type="match status" value="1"/>
</dbReference>
<keyword evidence="7" id="KW-1185">Reference proteome</keyword>
<dbReference type="Pfam" id="PF04548">
    <property type="entry name" value="AIG1"/>
    <property type="match status" value="1"/>
</dbReference>
<dbReference type="PANTHER" id="PTHR31594">
    <property type="entry name" value="AIG1-TYPE G DOMAIN-CONTAINING PROTEIN"/>
    <property type="match status" value="1"/>
</dbReference>
<feature type="region of interest" description="Disordered" evidence="4">
    <location>
        <begin position="674"/>
        <end position="693"/>
    </location>
</feature>
<feature type="region of interest" description="Disordered" evidence="4">
    <location>
        <begin position="1217"/>
        <end position="1273"/>
    </location>
</feature>
<dbReference type="CDD" id="cd00882">
    <property type="entry name" value="Ras_like_GTPase"/>
    <property type="match status" value="1"/>
</dbReference>
<gene>
    <name evidence="6" type="ORF">OUZ56_023160</name>
</gene>
<comment type="similarity">
    <text evidence="1">Belongs to the TRAFAC class TrmE-Era-EngA-EngB-Septin-like GTPase superfamily. AIG1/Toc34/Toc159-like paraseptin GTPase family. IAN subfamily.</text>
</comment>
<evidence type="ECO:0000313" key="7">
    <source>
        <dbReference type="Proteomes" id="UP001234178"/>
    </source>
</evidence>
<dbReference type="SUPFAM" id="SSF52540">
    <property type="entry name" value="P-loop containing nucleoside triphosphate hydrolases"/>
    <property type="match status" value="1"/>
</dbReference>
<reference evidence="6 7" key="1">
    <citation type="journal article" date="2023" name="Nucleic Acids Res.">
        <title>The hologenome of Daphnia magna reveals possible DNA methylation and microbiome-mediated evolution of the host genome.</title>
        <authorList>
            <person name="Chaturvedi A."/>
            <person name="Li X."/>
            <person name="Dhandapani V."/>
            <person name="Marshall H."/>
            <person name="Kissane S."/>
            <person name="Cuenca-Cambronero M."/>
            <person name="Asole G."/>
            <person name="Calvet F."/>
            <person name="Ruiz-Romero M."/>
            <person name="Marangio P."/>
            <person name="Guigo R."/>
            <person name="Rago D."/>
            <person name="Mirbahai L."/>
            <person name="Eastwood N."/>
            <person name="Colbourne J.K."/>
            <person name="Zhou J."/>
            <person name="Mallon E."/>
            <person name="Orsini L."/>
        </authorList>
    </citation>
    <scope>NUCLEOTIDE SEQUENCE [LARGE SCALE GENOMIC DNA]</scope>
    <source>
        <strain evidence="6">LRV0_1</strain>
    </source>
</reference>
<comment type="caution">
    <text evidence="6">The sequence shown here is derived from an EMBL/GenBank/DDBJ whole genome shotgun (WGS) entry which is preliminary data.</text>
</comment>
<feature type="coiled-coil region" evidence="3">
    <location>
        <begin position="989"/>
        <end position="1016"/>
    </location>
</feature>
<dbReference type="PANTHER" id="PTHR31594:SF11">
    <property type="entry name" value="NEOVERRUCOTOXIN SUBUNIT ALPHA-LIKE ISOFORM X1-RELATED"/>
    <property type="match status" value="1"/>
</dbReference>
<evidence type="ECO:0000256" key="2">
    <source>
        <dbReference type="ARBA" id="ARBA00022741"/>
    </source>
</evidence>
<feature type="region of interest" description="Disordered" evidence="4">
    <location>
        <begin position="477"/>
        <end position="583"/>
    </location>
</feature>
<name>A0ABR0AYK2_9CRUS</name>
<evidence type="ECO:0000259" key="5">
    <source>
        <dbReference type="Pfam" id="PF04548"/>
    </source>
</evidence>
<proteinExistence type="inferred from homology"/>
<accession>A0ABR0AYK2</accession>